<evidence type="ECO:0000313" key="3">
    <source>
        <dbReference type="EMBL" id="BBO66244.1"/>
    </source>
</evidence>
<protein>
    <submittedName>
        <fullName evidence="3">Stress responsive protein</fullName>
    </submittedName>
</protein>
<dbReference type="SUPFAM" id="SSF54909">
    <property type="entry name" value="Dimeric alpha+beta barrel"/>
    <property type="match status" value="1"/>
</dbReference>
<feature type="region of interest" description="Disordered" evidence="1">
    <location>
        <begin position="100"/>
        <end position="119"/>
    </location>
</feature>
<evidence type="ECO:0000313" key="4">
    <source>
        <dbReference type="Proteomes" id="UP000427906"/>
    </source>
</evidence>
<dbReference type="RefSeq" id="WP_155314655.1">
    <property type="nucleotide sequence ID" value="NZ_AP021874.1"/>
</dbReference>
<dbReference type="Pfam" id="PF07876">
    <property type="entry name" value="Dabb"/>
    <property type="match status" value="1"/>
</dbReference>
<dbReference type="InterPro" id="IPR011008">
    <property type="entry name" value="Dimeric_a/b-barrel"/>
</dbReference>
<dbReference type="AlphaFoldDB" id="A0A5K7YIK4"/>
<evidence type="ECO:0000259" key="2">
    <source>
        <dbReference type="PROSITE" id="PS51502"/>
    </source>
</evidence>
<sequence length="119" mass="13536">MITHVVMMKFKPDVTAEAIDELEALLNRLPDCINEIQSYDFGRDIVRSERSYDFALVSVFANLDTLQHYQAHPEHQVVVKKVGAMCAHIAAVDYENAPYHQKSDEAPDPWKSKTLFQGS</sequence>
<dbReference type="PANTHER" id="PTHR37832">
    <property type="entry name" value="BLL2683 PROTEIN"/>
    <property type="match status" value="1"/>
</dbReference>
<dbReference type="Proteomes" id="UP000427906">
    <property type="component" value="Chromosome"/>
</dbReference>
<dbReference type="EMBL" id="AP021874">
    <property type="protein sequence ID" value="BBO66244.1"/>
    <property type="molecule type" value="Genomic_DNA"/>
</dbReference>
<evidence type="ECO:0000256" key="1">
    <source>
        <dbReference type="SAM" id="MobiDB-lite"/>
    </source>
</evidence>
<name>A0A5K7YIK4_9BACT</name>
<feature type="domain" description="Stress-response A/B barrel" evidence="2">
    <location>
        <begin position="2"/>
        <end position="94"/>
    </location>
</feature>
<gene>
    <name evidence="3" type="ORF">DSCA_01740</name>
</gene>
<proteinExistence type="predicted"/>
<dbReference type="PROSITE" id="PS51502">
    <property type="entry name" value="S_R_A_B_BARREL"/>
    <property type="match status" value="1"/>
</dbReference>
<organism evidence="3 4">
    <name type="scientific">Desulfosarcina alkanivorans</name>
    <dbReference type="NCBI Taxonomy" id="571177"/>
    <lineage>
        <taxon>Bacteria</taxon>
        <taxon>Pseudomonadati</taxon>
        <taxon>Thermodesulfobacteriota</taxon>
        <taxon>Desulfobacteria</taxon>
        <taxon>Desulfobacterales</taxon>
        <taxon>Desulfosarcinaceae</taxon>
        <taxon>Desulfosarcina</taxon>
    </lineage>
</organism>
<dbReference type="OrthoDB" id="9808130at2"/>
<dbReference type="PANTHER" id="PTHR37832:SF1">
    <property type="entry name" value="STRESS-RESPONSE A_B BARREL DOMAIN-CONTAINING PROTEIN"/>
    <property type="match status" value="1"/>
</dbReference>
<reference evidence="3 4" key="1">
    <citation type="submission" date="2019-11" db="EMBL/GenBank/DDBJ databases">
        <title>Comparative genomics of hydrocarbon-degrading Desulfosarcina strains.</title>
        <authorList>
            <person name="Watanabe M."/>
            <person name="Kojima H."/>
            <person name="Fukui M."/>
        </authorList>
    </citation>
    <scope>NUCLEOTIDE SEQUENCE [LARGE SCALE GENOMIC DNA]</scope>
    <source>
        <strain evidence="3 4">PL12</strain>
    </source>
</reference>
<dbReference type="KEGG" id="dalk:DSCA_01740"/>
<dbReference type="SMART" id="SM00886">
    <property type="entry name" value="Dabb"/>
    <property type="match status" value="1"/>
</dbReference>
<keyword evidence="4" id="KW-1185">Reference proteome</keyword>
<dbReference type="Gene3D" id="3.30.70.100">
    <property type="match status" value="1"/>
</dbReference>
<feature type="compositionally biased region" description="Basic and acidic residues" evidence="1">
    <location>
        <begin position="101"/>
        <end position="111"/>
    </location>
</feature>
<dbReference type="InterPro" id="IPR013097">
    <property type="entry name" value="Dabb"/>
</dbReference>
<accession>A0A5K7YIK4</accession>